<feature type="region of interest" description="Disordered" evidence="1">
    <location>
        <begin position="1"/>
        <end position="110"/>
    </location>
</feature>
<protein>
    <recommendedName>
        <fullName evidence="4">CDK18</fullName>
    </recommendedName>
</protein>
<evidence type="ECO:0008006" key="4">
    <source>
        <dbReference type="Google" id="ProtNLM"/>
    </source>
</evidence>
<reference evidence="2" key="2">
    <citation type="submission" date="2025-08" db="UniProtKB">
        <authorList>
            <consortium name="Ensembl"/>
        </authorList>
    </citation>
    <scope>IDENTIFICATION</scope>
</reference>
<reference evidence="2 3" key="1">
    <citation type="journal article" date="2007" name="Nature">
        <title>Genome of the marsupial Monodelphis domestica reveals innovation in non-coding sequences.</title>
        <authorList>
            <person name="Mikkelsen T.S."/>
            <person name="Wakefield M.J."/>
            <person name="Aken B."/>
            <person name="Amemiya C.T."/>
            <person name="Chang J.L."/>
            <person name="Duke S."/>
            <person name="Garber M."/>
            <person name="Gentles A.J."/>
            <person name="Goodstadt L."/>
            <person name="Heger A."/>
            <person name="Jurka J."/>
            <person name="Kamal M."/>
            <person name="Mauceli E."/>
            <person name="Searle S.M."/>
            <person name="Sharpe T."/>
            <person name="Baker M.L."/>
            <person name="Batzer M.A."/>
            <person name="Benos P.V."/>
            <person name="Belov K."/>
            <person name="Clamp M."/>
            <person name="Cook A."/>
            <person name="Cuff J."/>
            <person name="Das R."/>
            <person name="Davidow L."/>
            <person name="Deakin J.E."/>
            <person name="Fazzari M.J."/>
            <person name="Glass J.L."/>
            <person name="Grabherr M."/>
            <person name="Greally J.M."/>
            <person name="Gu W."/>
            <person name="Hore T.A."/>
            <person name="Huttley G.A."/>
            <person name="Kleber M."/>
            <person name="Jirtle R.L."/>
            <person name="Koina E."/>
            <person name="Lee J.T."/>
            <person name="Mahony S."/>
            <person name="Marra M.A."/>
            <person name="Miller R.D."/>
            <person name="Nicholls R.D."/>
            <person name="Oda M."/>
            <person name="Papenfuss A.T."/>
            <person name="Parra Z.E."/>
            <person name="Pollock D.D."/>
            <person name="Ray D.A."/>
            <person name="Schein J.E."/>
            <person name="Speed T.P."/>
            <person name="Thompson K."/>
            <person name="VandeBerg J.L."/>
            <person name="Wade C.M."/>
            <person name="Walker J.A."/>
            <person name="Waters P.D."/>
            <person name="Webber C."/>
            <person name="Weidman J.R."/>
            <person name="Xie X."/>
            <person name="Zody M.C."/>
            <person name="Baldwin J."/>
            <person name="Abdouelleil A."/>
            <person name="Abdulkadir J."/>
            <person name="Abebe A."/>
            <person name="Abera B."/>
            <person name="Abreu J."/>
            <person name="Acer S.C."/>
            <person name="Aftuck L."/>
            <person name="Alexander A."/>
            <person name="An P."/>
            <person name="Anderson E."/>
            <person name="Anderson S."/>
            <person name="Arachi H."/>
            <person name="Azer M."/>
            <person name="Bachantsang P."/>
            <person name="Barry A."/>
            <person name="Bayul T."/>
            <person name="Berlin A."/>
            <person name="Bessette D."/>
            <person name="Bloom T."/>
            <person name="Bloom T."/>
            <person name="Boguslavskiy L."/>
            <person name="Bonnet C."/>
            <person name="Boukhgalter B."/>
            <person name="Bourzgui I."/>
            <person name="Brown A."/>
            <person name="Cahill P."/>
            <person name="Channer S."/>
            <person name="Cheshatsang Y."/>
            <person name="Chuda L."/>
            <person name="Citroen M."/>
            <person name="Collymore A."/>
            <person name="Cooke P."/>
            <person name="Costello M."/>
            <person name="D'Aco K."/>
            <person name="Daza R."/>
            <person name="De Haan G."/>
            <person name="DeGray S."/>
            <person name="DeMaso C."/>
            <person name="Dhargay N."/>
            <person name="Dooley K."/>
            <person name="Dooley E."/>
            <person name="Doricent M."/>
            <person name="Dorje P."/>
            <person name="Dorjee K."/>
            <person name="Dupes A."/>
            <person name="Elong R."/>
            <person name="Falk J."/>
            <person name="Farina A."/>
            <person name="Faro S."/>
            <person name="Ferguson D."/>
            <person name="Fisher S."/>
            <person name="Foley C.D."/>
            <person name="Franke A."/>
            <person name="Friedrich D."/>
            <person name="Gadbois L."/>
            <person name="Gearin G."/>
            <person name="Gearin C.R."/>
            <person name="Giannoukos G."/>
            <person name="Goode T."/>
            <person name="Graham J."/>
            <person name="Grandbois E."/>
            <person name="Grewal S."/>
            <person name="Gyaltsen K."/>
            <person name="Hafez N."/>
            <person name="Hagos B."/>
            <person name="Hall J."/>
            <person name="Henson C."/>
            <person name="Hollinger A."/>
            <person name="Honan T."/>
            <person name="Huard M.D."/>
            <person name="Hughes L."/>
            <person name="Hurhula B."/>
            <person name="Husby M.E."/>
            <person name="Kamat A."/>
            <person name="Kanga B."/>
            <person name="Kashin S."/>
            <person name="Khazanovich D."/>
            <person name="Kisner P."/>
            <person name="Lance K."/>
            <person name="Lara M."/>
            <person name="Lee W."/>
            <person name="Lennon N."/>
            <person name="Letendre F."/>
            <person name="LeVine R."/>
            <person name="Lipovsky A."/>
            <person name="Liu X."/>
            <person name="Liu J."/>
            <person name="Liu S."/>
            <person name="Lokyitsang T."/>
            <person name="Lokyitsang Y."/>
            <person name="Lubonja R."/>
            <person name="Lui A."/>
            <person name="MacDonald P."/>
            <person name="Magnisalis V."/>
            <person name="Maru K."/>
            <person name="Matthews C."/>
            <person name="McCusker W."/>
            <person name="McDonough S."/>
            <person name="Mehta T."/>
            <person name="Meldrim J."/>
            <person name="Meneus L."/>
            <person name="Mihai O."/>
            <person name="Mihalev A."/>
            <person name="Mihova T."/>
            <person name="Mittelman R."/>
            <person name="Mlenga V."/>
            <person name="Montmayeur A."/>
            <person name="Mulrain L."/>
            <person name="Navidi A."/>
            <person name="Naylor J."/>
            <person name="Negash T."/>
            <person name="Nguyen T."/>
            <person name="Nguyen N."/>
            <person name="Nicol R."/>
            <person name="Norbu C."/>
            <person name="Norbu N."/>
            <person name="Novod N."/>
            <person name="O'Neill B."/>
            <person name="Osman S."/>
            <person name="Markiewicz E."/>
            <person name="Oyono O.L."/>
            <person name="Patti C."/>
            <person name="Phunkhang P."/>
            <person name="Pierre F."/>
            <person name="Priest M."/>
            <person name="Raghuraman S."/>
            <person name="Rege F."/>
            <person name="Reyes R."/>
            <person name="Rise C."/>
            <person name="Rogov P."/>
            <person name="Ross K."/>
            <person name="Ryan E."/>
            <person name="Settipalli S."/>
            <person name="Shea T."/>
            <person name="Sherpa N."/>
            <person name="Shi L."/>
            <person name="Shih D."/>
            <person name="Sparrow T."/>
            <person name="Spaulding J."/>
            <person name="Stalker J."/>
            <person name="Stange-Thomann N."/>
            <person name="Stavropoulos S."/>
            <person name="Stone C."/>
            <person name="Strader C."/>
            <person name="Tesfaye S."/>
            <person name="Thomson T."/>
            <person name="Thoulutsang Y."/>
            <person name="Thoulutsang D."/>
            <person name="Topham K."/>
            <person name="Topping I."/>
            <person name="Tsamla T."/>
            <person name="Vassiliev H."/>
            <person name="Vo A."/>
            <person name="Wangchuk T."/>
            <person name="Wangdi T."/>
            <person name="Weiand M."/>
            <person name="Wilkinson J."/>
            <person name="Wilson A."/>
            <person name="Yadav S."/>
            <person name="Young G."/>
            <person name="Yu Q."/>
            <person name="Zembek L."/>
            <person name="Zhong D."/>
            <person name="Zimmer A."/>
            <person name="Zwirko Z."/>
            <person name="Jaffe D.B."/>
            <person name="Alvarez P."/>
            <person name="Brockman W."/>
            <person name="Butler J."/>
            <person name="Chin C."/>
            <person name="Gnerre S."/>
            <person name="MacCallum I."/>
            <person name="Graves J.A."/>
            <person name="Ponting C.P."/>
            <person name="Breen M."/>
            <person name="Samollow P.B."/>
            <person name="Lander E.S."/>
            <person name="Lindblad-Toh K."/>
        </authorList>
    </citation>
    <scope>NUCLEOTIDE SEQUENCE [LARGE SCALE GENOMIC DNA]</scope>
</reference>
<feature type="compositionally biased region" description="Basic and acidic residues" evidence="1">
    <location>
        <begin position="80"/>
        <end position="91"/>
    </location>
</feature>
<feature type="region of interest" description="Disordered" evidence="1">
    <location>
        <begin position="140"/>
        <end position="170"/>
    </location>
</feature>
<dbReference type="GeneTree" id="ENSGT00940000178431"/>
<name>A0A5F8GLF2_MONDO</name>
<evidence type="ECO:0000313" key="2">
    <source>
        <dbReference type="Ensembl" id="ENSMODP00000048267.1"/>
    </source>
</evidence>
<proteinExistence type="predicted"/>
<evidence type="ECO:0000313" key="3">
    <source>
        <dbReference type="Proteomes" id="UP000002280"/>
    </source>
</evidence>
<dbReference type="Bgee" id="ENSMODG00000040555">
    <property type="expression patterns" value="Expressed in adult mammalian kidney and 11 other cell types or tissues"/>
</dbReference>
<reference evidence="2" key="3">
    <citation type="submission" date="2025-09" db="UniProtKB">
        <authorList>
            <consortium name="Ensembl"/>
        </authorList>
    </citation>
    <scope>IDENTIFICATION</scope>
</reference>
<dbReference type="Ensembl" id="ENSMODT00000058472.1">
    <property type="protein sequence ID" value="ENSMODP00000048267.1"/>
    <property type="gene ID" value="ENSMODG00000040555.1"/>
</dbReference>
<feature type="compositionally biased region" description="Low complexity" evidence="1">
    <location>
        <begin position="57"/>
        <end position="79"/>
    </location>
</feature>
<organism evidence="2 3">
    <name type="scientific">Monodelphis domestica</name>
    <name type="common">Gray short-tailed opossum</name>
    <dbReference type="NCBI Taxonomy" id="13616"/>
    <lineage>
        <taxon>Eukaryota</taxon>
        <taxon>Metazoa</taxon>
        <taxon>Chordata</taxon>
        <taxon>Craniata</taxon>
        <taxon>Vertebrata</taxon>
        <taxon>Euteleostomi</taxon>
        <taxon>Mammalia</taxon>
        <taxon>Metatheria</taxon>
        <taxon>Didelphimorphia</taxon>
        <taxon>Didelphidae</taxon>
        <taxon>Monodelphis</taxon>
    </lineage>
</organism>
<dbReference type="Proteomes" id="UP000002280">
    <property type="component" value="Chromosome 2"/>
</dbReference>
<dbReference type="STRING" id="13616.ENSMODP00000048267"/>
<evidence type="ECO:0000256" key="1">
    <source>
        <dbReference type="SAM" id="MobiDB-lite"/>
    </source>
</evidence>
<sequence length="170" mass="18263">KTPAGGWAFPFPPPLPDRLLALPPSFPPPPPAQVAASLGSRSPFPSKGSRRRRARAGRAVGRRALSSPDLLLPSSTHSPLADREPEPEPGRGARSGSSCQGPQLTMNKMKNFKRRFSLSVPRTETIEESLAEFTEQFNQLNSRRSESEGAGVQCSLGPISEHHSPAASHP</sequence>
<dbReference type="InParanoid" id="A0A5F8GLF2"/>
<accession>A0A5F8GLF2</accession>
<keyword evidence="3" id="KW-1185">Reference proteome</keyword>
<dbReference type="AlphaFoldDB" id="A0A5F8GLF2"/>
<feature type="compositionally biased region" description="Polar residues" evidence="1">
    <location>
        <begin position="95"/>
        <end position="108"/>
    </location>
</feature>